<evidence type="ECO:0000313" key="1">
    <source>
        <dbReference type="EMBL" id="SIS72437.1"/>
    </source>
</evidence>
<organism evidence="1 2">
    <name type="scientific">Filimonas lacunae</name>
    <dbReference type="NCBI Taxonomy" id="477680"/>
    <lineage>
        <taxon>Bacteria</taxon>
        <taxon>Pseudomonadati</taxon>
        <taxon>Bacteroidota</taxon>
        <taxon>Chitinophagia</taxon>
        <taxon>Chitinophagales</taxon>
        <taxon>Chitinophagaceae</taxon>
        <taxon>Filimonas</taxon>
    </lineage>
</organism>
<evidence type="ECO:0000313" key="2">
    <source>
        <dbReference type="Proteomes" id="UP000186917"/>
    </source>
</evidence>
<reference evidence="2" key="1">
    <citation type="submission" date="2017-01" db="EMBL/GenBank/DDBJ databases">
        <authorList>
            <person name="Varghese N."/>
            <person name="Submissions S."/>
        </authorList>
    </citation>
    <scope>NUCLEOTIDE SEQUENCE [LARGE SCALE GENOMIC DNA]</scope>
    <source>
        <strain evidence="2">DSM 21054</strain>
    </source>
</reference>
<name>A0A1N7LF47_9BACT</name>
<keyword evidence="2" id="KW-1185">Reference proteome</keyword>
<proteinExistence type="predicted"/>
<dbReference type="OrthoDB" id="1151181at2"/>
<dbReference type="AlphaFoldDB" id="A0A1N7LF47"/>
<accession>A0A1N7LF47</accession>
<protein>
    <submittedName>
        <fullName evidence="1">Uncharacterized protein</fullName>
    </submittedName>
</protein>
<dbReference type="STRING" id="477680.SAMN05421788_101835"/>
<dbReference type="RefSeq" id="WP_144263963.1">
    <property type="nucleotide sequence ID" value="NZ_AP017422.1"/>
</dbReference>
<dbReference type="EMBL" id="FTOR01000001">
    <property type="protein sequence ID" value="SIS72437.1"/>
    <property type="molecule type" value="Genomic_DNA"/>
</dbReference>
<gene>
    <name evidence="1" type="ORF">SAMN05421788_101835</name>
</gene>
<dbReference type="Proteomes" id="UP000186917">
    <property type="component" value="Unassembled WGS sequence"/>
</dbReference>
<sequence>MRIHEEIRSSLLALSAKVGPQPTMLATVKEIDESDFTCTLEDEDGLKITQVRLRPVIDSKEAITIFPKIGTWALAVRIESDNEWMLIASGEADKWRIKTGAGVMEQSTKGLLIQHDSDTLLQVIELLVQACMKIVVLQGQNPDYPKLQEALSKAKKILQ</sequence>